<sequence>KNLNIFVGNGIIDEVIPIHLGRMTERGLKKLGTQPVYNEYNAGHTISNDCLNDLLSWIQSIQ</sequence>
<dbReference type="InterPro" id="IPR029058">
    <property type="entry name" value="AB_hydrolase_fold"/>
</dbReference>
<dbReference type="SUPFAM" id="SSF53474">
    <property type="entry name" value="alpha/beta-Hydrolases"/>
    <property type="match status" value="1"/>
</dbReference>
<dbReference type="Gene3D" id="3.40.50.1820">
    <property type="entry name" value="alpha/beta hydrolase"/>
    <property type="match status" value="1"/>
</dbReference>
<protein>
    <recommendedName>
        <fullName evidence="2">Phospholipase/carboxylesterase/thioesterase domain-containing protein</fullName>
    </recommendedName>
</protein>
<gene>
    <name evidence="1" type="ORF">METZ01_LOCUS147750</name>
</gene>
<feature type="non-terminal residue" evidence="1">
    <location>
        <position position="1"/>
    </location>
</feature>
<accession>A0A382A048</accession>
<evidence type="ECO:0000313" key="1">
    <source>
        <dbReference type="EMBL" id="SVA94896.1"/>
    </source>
</evidence>
<evidence type="ECO:0008006" key="2">
    <source>
        <dbReference type="Google" id="ProtNLM"/>
    </source>
</evidence>
<dbReference type="AlphaFoldDB" id="A0A382A048"/>
<name>A0A382A048_9ZZZZ</name>
<reference evidence="1" key="1">
    <citation type="submission" date="2018-05" db="EMBL/GenBank/DDBJ databases">
        <authorList>
            <person name="Lanie J.A."/>
            <person name="Ng W.-L."/>
            <person name="Kazmierczak K.M."/>
            <person name="Andrzejewski T.M."/>
            <person name="Davidsen T.M."/>
            <person name="Wayne K.J."/>
            <person name="Tettelin H."/>
            <person name="Glass J.I."/>
            <person name="Rusch D."/>
            <person name="Podicherti R."/>
            <person name="Tsui H.-C.T."/>
            <person name="Winkler M.E."/>
        </authorList>
    </citation>
    <scope>NUCLEOTIDE SEQUENCE</scope>
</reference>
<dbReference type="EMBL" id="UINC01023373">
    <property type="protein sequence ID" value="SVA94896.1"/>
    <property type="molecule type" value="Genomic_DNA"/>
</dbReference>
<organism evidence="1">
    <name type="scientific">marine metagenome</name>
    <dbReference type="NCBI Taxonomy" id="408172"/>
    <lineage>
        <taxon>unclassified sequences</taxon>
        <taxon>metagenomes</taxon>
        <taxon>ecological metagenomes</taxon>
    </lineage>
</organism>
<proteinExistence type="predicted"/>